<evidence type="ECO:0000313" key="3">
    <source>
        <dbReference type="EMBL" id="KAG0544830.1"/>
    </source>
</evidence>
<feature type="compositionally biased region" description="Low complexity" evidence="1">
    <location>
        <begin position="148"/>
        <end position="158"/>
    </location>
</feature>
<feature type="compositionally biased region" description="Low complexity" evidence="1">
    <location>
        <begin position="225"/>
        <end position="236"/>
    </location>
</feature>
<dbReference type="EMBL" id="CM027681">
    <property type="protein sequence ID" value="KAG0544830.1"/>
    <property type="molecule type" value="Genomic_DNA"/>
</dbReference>
<comment type="caution">
    <text evidence="3">The sequence shown here is derived from an EMBL/GenBank/DDBJ whole genome shotgun (WGS) entry which is preliminary data.</text>
</comment>
<feature type="compositionally biased region" description="Basic and acidic residues" evidence="1">
    <location>
        <begin position="46"/>
        <end position="58"/>
    </location>
</feature>
<feature type="signal peptide" evidence="2">
    <location>
        <begin position="1"/>
        <end position="20"/>
    </location>
</feature>
<evidence type="ECO:0000256" key="1">
    <source>
        <dbReference type="SAM" id="MobiDB-lite"/>
    </source>
</evidence>
<evidence type="ECO:0000256" key="2">
    <source>
        <dbReference type="SAM" id="SignalP"/>
    </source>
</evidence>
<feature type="compositionally biased region" description="Basic residues" evidence="1">
    <location>
        <begin position="237"/>
        <end position="250"/>
    </location>
</feature>
<evidence type="ECO:0000313" key="4">
    <source>
        <dbReference type="Proteomes" id="UP000807115"/>
    </source>
</evidence>
<gene>
    <name evidence="3" type="ORF">BDA96_02G310200</name>
</gene>
<feature type="chain" id="PRO_5037991443" evidence="2">
    <location>
        <begin position="21"/>
        <end position="270"/>
    </location>
</feature>
<dbReference type="AlphaFoldDB" id="A0A921RSS6"/>
<sequence length="270" mass="28829">MMEWKREAAAFLFFLCRCRAVSLRCDLREAGGQVARARGRPAMGRKKQEKERKKEKMPCRAAATPTPAPVPTNRGQVETESEVVVGRRVASTDGRTDHGGRYQPLPNRGRGGAGQAGACLACLPAARGPLAGWLAAVENEGTRAARPAPARAGLHAPPTDFPPPHPTPRPRYRPPRCRPAVASGNKSRRPAARSFVTRIPPVISHSGTPRRGRVSVPTPRPVPSRPAVSALAAAGAVRRRPWGRNGKRIRSALASRPTDSVPAPAGARPA</sequence>
<proteinExistence type="predicted"/>
<protein>
    <submittedName>
        <fullName evidence="3">Uncharacterized protein</fullName>
    </submittedName>
</protein>
<keyword evidence="2" id="KW-0732">Signal</keyword>
<reference evidence="3" key="1">
    <citation type="journal article" date="2019" name="BMC Genomics">
        <title>A new reference genome for Sorghum bicolor reveals high levels of sequence similarity between sweet and grain genotypes: implications for the genetics of sugar metabolism.</title>
        <authorList>
            <person name="Cooper E.A."/>
            <person name="Brenton Z.W."/>
            <person name="Flinn B.S."/>
            <person name="Jenkins J."/>
            <person name="Shu S."/>
            <person name="Flowers D."/>
            <person name="Luo F."/>
            <person name="Wang Y."/>
            <person name="Xia P."/>
            <person name="Barry K."/>
            <person name="Daum C."/>
            <person name="Lipzen A."/>
            <person name="Yoshinaga Y."/>
            <person name="Schmutz J."/>
            <person name="Saski C."/>
            <person name="Vermerris W."/>
            <person name="Kresovich S."/>
        </authorList>
    </citation>
    <scope>NUCLEOTIDE SEQUENCE</scope>
</reference>
<reference evidence="3" key="2">
    <citation type="submission" date="2020-10" db="EMBL/GenBank/DDBJ databases">
        <authorList>
            <person name="Cooper E.A."/>
            <person name="Brenton Z.W."/>
            <person name="Flinn B.S."/>
            <person name="Jenkins J."/>
            <person name="Shu S."/>
            <person name="Flowers D."/>
            <person name="Luo F."/>
            <person name="Wang Y."/>
            <person name="Xia P."/>
            <person name="Barry K."/>
            <person name="Daum C."/>
            <person name="Lipzen A."/>
            <person name="Yoshinaga Y."/>
            <person name="Schmutz J."/>
            <person name="Saski C."/>
            <person name="Vermerris W."/>
            <person name="Kresovich S."/>
        </authorList>
    </citation>
    <scope>NUCLEOTIDE SEQUENCE</scope>
</reference>
<organism evidence="3 4">
    <name type="scientific">Sorghum bicolor</name>
    <name type="common">Sorghum</name>
    <name type="synonym">Sorghum vulgare</name>
    <dbReference type="NCBI Taxonomy" id="4558"/>
    <lineage>
        <taxon>Eukaryota</taxon>
        <taxon>Viridiplantae</taxon>
        <taxon>Streptophyta</taxon>
        <taxon>Embryophyta</taxon>
        <taxon>Tracheophyta</taxon>
        <taxon>Spermatophyta</taxon>
        <taxon>Magnoliopsida</taxon>
        <taxon>Liliopsida</taxon>
        <taxon>Poales</taxon>
        <taxon>Poaceae</taxon>
        <taxon>PACMAD clade</taxon>
        <taxon>Panicoideae</taxon>
        <taxon>Andropogonodae</taxon>
        <taxon>Andropogoneae</taxon>
        <taxon>Sorghinae</taxon>
        <taxon>Sorghum</taxon>
    </lineage>
</organism>
<name>A0A921RSS6_SORBI</name>
<accession>A0A921RSS6</accession>
<dbReference type="Proteomes" id="UP000807115">
    <property type="component" value="Chromosome 2"/>
</dbReference>
<feature type="region of interest" description="Disordered" evidence="1">
    <location>
        <begin position="148"/>
        <end position="270"/>
    </location>
</feature>
<feature type="region of interest" description="Disordered" evidence="1">
    <location>
        <begin position="37"/>
        <end position="83"/>
    </location>
</feature>